<dbReference type="InterPro" id="IPR004360">
    <property type="entry name" value="Glyas_Fos-R_dOase_dom"/>
</dbReference>
<accession>W4HGF1</accession>
<dbReference type="InterPro" id="IPR029068">
    <property type="entry name" value="Glyas_Bleomycin-R_OHBP_Dase"/>
</dbReference>
<evidence type="ECO:0000259" key="2">
    <source>
        <dbReference type="PROSITE" id="PS51819"/>
    </source>
</evidence>
<dbReference type="PANTHER" id="PTHR43279:SF1">
    <property type="entry name" value="CATECHOL-2,3-DIOXYGENASE"/>
    <property type="match status" value="1"/>
</dbReference>
<name>W4HGF1_9RHOB</name>
<dbReference type="SUPFAM" id="SSF54593">
    <property type="entry name" value="Glyoxalase/Bleomycin resistance protein/Dihydroxybiphenyl dioxygenase"/>
    <property type="match status" value="1"/>
</dbReference>
<dbReference type="GO" id="GO:0051213">
    <property type="term" value="F:dioxygenase activity"/>
    <property type="evidence" value="ECO:0007669"/>
    <property type="project" value="UniProtKB-KW"/>
</dbReference>
<dbReference type="STRING" id="1379903.ATO8_14262"/>
<dbReference type="RefSeq" id="WP_043845360.1">
    <property type="nucleotide sequence ID" value="NZ_AQQW01000009.1"/>
</dbReference>
<dbReference type="InterPro" id="IPR018146">
    <property type="entry name" value="Glyoxalase_1_CS"/>
</dbReference>
<dbReference type="GO" id="GO:0046872">
    <property type="term" value="F:metal ion binding"/>
    <property type="evidence" value="ECO:0007669"/>
    <property type="project" value="UniProtKB-KW"/>
</dbReference>
<comment type="caution">
    <text evidence="3">The sequence shown here is derived from an EMBL/GenBank/DDBJ whole genome shotgun (WGS) entry which is preliminary data.</text>
</comment>
<dbReference type="Gene3D" id="3.10.180.10">
    <property type="entry name" value="2,3-Dihydroxybiphenyl 1,2-Dioxygenase, domain 1"/>
    <property type="match status" value="1"/>
</dbReference>
<keyword evidence="3" id="KW-0223">Dioxygenase</keyword>
<dbReference type="Proteomes" id="UP000019063">
    <property type="component" value="Unassembled WGS sequence"/>
</dbReference>
<feature type="domain" description="VOC" evidence="2">
    <location>
        <begin position="10"/>
        <end position="130"/>
    </location>
</feature>
<dbReference type="Pfam" id="PF00903">
    <property type="entry name" value="Glyoxalase"/>
    <property type="match status" value="1"/>
</dbReference>
<dbReference type="PROSITE" id="PS51819">
    <property type="entry name" value="VOC"/>
    <property type="match status" value="1"/>
</dbReference>
<keyword evidence="3" id="KW-0560">Oxidoreductase</keyword>
<dbReference type="InterPro" id="IPR037523">
    <property type="entry name" value="VOC_core"/>
</dbReference>
<dbReference type="eggNOG" id="COG2514">
    <property type="taxonomic scope" value="Bacteria"/>
</dbReference>
<proteinExistence type="predicted"/>
<sequence length="166" mass="17926">MTTEAPAGMRIGHVHLKVSDLDRSIDFYQRVLGLKLMQRYGPSAAFLSAGGYHHHLGLNTWDSKGAGPAPRGYPGLFHTAFLFPDRKTLGEALARAIAAGIEISGAADHGVSEAVYFDDPDGNGVEIYRDRPEADWPRDENGDLALYNRPLDLQALLADAGVTLPA</sequence>
<dbReference type="AlphaFoldDB" id="W4HGF1"/>
<evidence type="ECO:0000313" key="3">
    <source>
        <dbReference type="EMBL" id="ETW11837.1"/>
    </source>
</evidence>
<dbReference type="EMBL" id="AQQW01000009">
    <property type="protein sequence ID" value="ETW11837.1"/>
    <property type="molecule type" value="Genomic_DNA"/>
</dbReference>
<organism evidence="3 4">
    <name type="scientific">Roseivivax marinus</name>
    <dbReference type="NCBI Taxonomy" id="1379903"/>
    <lineage>
        <taxon>Bacteria</taxon>
        <taxon>Pseudomonadati</taxon>
        <taxon>Pseudomonadota</taxon>
        <taxon>Alphaproteobacteria</taxon>
        <taxon>Rhodobacterales</taxon>
        <taxon>Roseobacteraceae</taxon>
        <taxon>Roseivivax</taxon>
    </lineage>
</organism>
<gene>
    <name evidence="3" type="ORF">ATO8_14262</name>
</gene>
<evidence type="ECO:0000256" key="1">
    <source>
        <dbReference type="ARBA" id="ARBA00022723"/>
    </source>
</evidence>
<keyword evidence="1" id="KW-0479">Metal-binding</keyword>
<dbReference type="PROSITE" id="PS00934">
    <property type="entry name" value="GLYOXALASE_I_1"/>
    <property type="match status" value="1"/>
</dbReference>
<evidence type="ECO:0000313" key="4">
    <source>
        <dbReference type="Proteomes" id="UP000019063"/>
    </source>
</evidence>
<dbReference type="PANTHER" id="PTHR43279">
    <property type="entry name" value="CATECHOL-2,3-DIOXYGENASE"/>
    <property type="match status" value="1"/>
</dbReference>
<dbReference type="GO" id="GO:0004462">
    <property type="term" value="F:lactoylglutathione lyase activity"/>
    <property type="evidence" value="ECO:0007669"/>
    <property type="project" value="InterPro"/>
</dbReference>
<protein>
    <submittedName>
        <fullName evidence="3">Biphenyl-2,3-diol 1,2-dioxygenase III</fullName>
    </submittedName>
</protein>
<reference evidence="3 4" key="1">
    <citation type="journal article" date="2014" name="Antonie Van Leeuwenhoek">
        <title>Roseivivax atlanticus sp. nov., isolated from surface seawater of the Atlantic Ocean.</title>
        <authorList>
            <person name="Li G."/>
            <person name="Lai Q."/>
            <person name="Liu X."/>
            <person name="Sun F."/>
            <person name="Shao Z."/>
        </authorList>
    </citation>
    <scope>NUCLEOTIDE SEQUENCE [LARGE SCALE GENOMIC DNA]</scope>
    <source>
        <strain evidence="3 4">22II-s10s</strain>
    </source>
</reference>
<keyword evidence="4" id="KW-1185">Reference proteome</keyword>